<protein>
    <submittedName>
        <fullName evidence="2">Uncharacterized protein</fullName>
    </submittedName>
</protein>
<reference evidence="2 3" key="1">
    <citation type="submission" date="2022-11" db="EMBL/GenBank/DDBJ databases">
        <title>Minimal conservation of predation-associated metabolite biosynthetic gene clusters underscores biosynthetic potential of Myxococcota including descriptions for ten novel species: Archangium lansinium sp. nov., Myxococcus landrumus sp. nov., Nannocystis bai.</title>
        <authorList>
            <person name="Ahearne A."/>
            <person name="Stevens C."/>
            <person name="Phillips K."/>
        </authorList>
    </citation>
    <scope>NUCLEOTIDE SEQUENCE [LARGE SCALE GENOMIC DNA]</scope>
    <source>
        <strain evidence="2 3">MIWBW</strain>
    </source>
</reference>
<dbReference type="Proteomes" id="UP001207654">
    <property type="component" value="Unassembled WGS sequence"/>
</dbReference>
<sequence>MRRRLYAVIDPPSAMMPRTLAGFSPPSSTSLAKPPAAIRGAR</sequence>
<proteinExistence type="predicted"/>
<accession>A0ABT3ZWY7</accession>
<evidence type="ECO:0000313" key="2">
    <source>
        <dbReference type="EMBL" id="MCY1073891.1"/>
    </source>
</evidence>
<evidence type="ECO:0000313" key="3">
    <source>
        <dbReference type="Proteomes" id="UP001207654"/>
    </source>
</evidence>
<dbReference type="EMBL" id="JAPNKA010000001">
    <property type="protein sequence ID" value="MCY1073891.1"/>
    <property type="molecule type" value="Genomic_DNA"/>
</dbReference>
<gene>
    <name evidence="2" type="ORF">OV287_05285</name>
</gene>
<comment type="caution">
    <text evidence="2">The sequence shown here is derived from an EMBL/GenBank/DDBJ whole genome shotgun (WGS) entry which is preliminary data.</text>
</comment>
<evidence type="ECO:0000256" key="1">
    <source>
        <dbReference type="SAM" id="MobiDB-lite"/>
    </source>
</evidence>
<dbReference type="RefSeq" id="WP_267532879.1">
    <property type="nucleotide sequence ID" value="NZ_JAPNKA010000001.1"/>
</dbReference>
<feature type="region of interest" description="Disordered" evidence="1">
    <location>
        <begin position="17"/>
        <end position="42"/>
    </location>
</feature>
<name>A0ABT3ZWY7_9BACT</name>
<organism evidence="2 3">
    <name type="scientific">Archangium lansingense</name>
    <dbReference type="NCBI Taxonomy" id="2995310"/>
    <lineage>
        <taxon>Bacteria</taxon>
        <taxon>Pseudomonadati</taxon>
        <taxon>Myxococcota</taxon>
        <taxon>Myxococcia</taxon>
        <taxon>Myxococcales</taxon>
        <taxon>Cystobacterineae</taxon>
        <taxon>Archangiaceae</taxon>
        <taxon>Archangium</taxon>
    </lineage>
</organism>
<keyword evidence="3" id="KW-1185">Reference proteome</keyword>